<evidence type="ECO:0000313" key="1">
    <source>
        <dbReference type="EMBL" id="RKO83500.1"/>
    </source>
</evidence>
<organism evidence="1 2">
    <name type="scientific">Blyttiomyces helicus</name>
    <dbReference type="NCBI Taxonomy" id="388810"/>
    <lineage>
        <taxon>Eukaryota</taxon>
        <taxon>Fungi</taxon>
        <taxon>Fungi incertae sedis</taxon>
        <taxon>Chytridiomycota</taxon>
        <taxon>Chytridiomycota incertae sedis</taxon>
        <taxon>Chytridiomycetes</taxon>
        <taxon>Chytridiomycetes incertae sedis</taxon>
        <taxon>Blyttiomyces</taxon>
    </lineage>
</organism>
<keyword evidence="2" id="KW-1185">Reference proteome</keyword>
<accession>A0A4P9VYT7</accession>
<dbReference type="EMBL" id="ML001167">
    <property type="protein sequence ID" value="RKO83500.1"/>
    <property type="molecule type" value="Genomic_DNA"/>
</dbReference>
<dbReference type="InterPro" id="IPR036770">
    <property type="entry name" value="Ankyrin_rpt-contain_sf"/>
</dbReference>
<reference evidence="2" key="1">
    <citation type="journal article" date="2018" name="Nat. Microbiol.">
        <title>Leveraging single-cell genomics to expand the fungal tree of life.</title>
        <authorList>
            <person name="Ahrendt S.R."/>
            <person name="Quandt C.A."/>
            <person name="Ciobanu D."/>
            <person name="Clum A."/>
            <person name="Salamov A."/>
            <person name="Andreopoulos B."/>
            <person name="Cheng J.F."/>
            <person name="Woyke T."/>
            <person name="Pelin A."/>
            <person name="Henrissat B."/>
            <person name="Reynolds N.K."/>
            <person name="Benny G.L."/>
            <person name="Smith M.E."/>
            <person name="James T.Y."/>
            <person name="Grigoriev I.V."/>
        </authorList>
    </citation>
    <scope>NUCLEOTIDE SEQUENCE [LARGE SCALE GENOMIC DNA]</scope>
</reference>
<dbReference type="OrthoDB" id="194358at2759"/>
<proteinExistence type="predicted"/>
<dbReference type="Gene3D" id="1.25.40.20">
    <property type="entry name" value="Ankyrin repeat-containing domain"/>
    <property type="match status" value="1"/>
</dbReference>
<gene>
    <name evidence="1" type="ORF">BDK51DRAFT_50295</name>
</gene>
<evidence type="ECO:0000313" key="2">
    <source>
        <dbReference type="Proteomes" id="UP000269721"/>
    </source>
</evidence>
<dbReference type="InterPro" id="IPR052050">
    <property type="entry name" value="SecEffector_AnkRepeat"/>
</dbReference>
<sequence>MVSCLLEIGHPAPSFPLGDAAAGNGHLSVVKLIHEKALPNAFTTDAMDLAAQLSLAVVQFPNEFRSEGCTTDAMDHAAAVGRLEIVRFLHENRSEGCTTWASPRCKNGLVTVVMHRR</sequence>
<protein>
    <recommendedName>
        <fullName evidence="3">Ankyrin repeat-containing domain protein</fullName>
    </recommendedName>
</protein>
<name>A0A4P9VYT7_9FUNG</name>
<evidence type="ECO:0008006" key="3">
    <source>
        <dbReference type="Google" id="ProtNLM"/>
    </source>
</evidence>
<dbReference type="AlphaFoldDB" id="A0A4P9VYT7"/>
<dbReference type="Proteomes" id="UP000269721">
    <property type="component" value="Unassembled WGS sequence"/>
</dbReference>
<dbReference type="PANTHER" id="PTHR46586:SF3">
    <property type="entry name" value="ANKYRIN REPEAT-CONTAINING PROTEIN"/>
    <property type="match status" value="1"/>
</dbReference>
<dbReference type="PANTHER" id="PTHR46586">
    <property type="entry name" value="ANKYRIN REPEAT-CONTAINING PROTEIN"/>
    <property type="match status" value="1"/>
</dbReference>